<evidence type="ECO:0000259" key="10">
    <source>
        <dbReference type="Pfam" id="PF00696"/>
    </source>
</evidence>
<keyword evidence="2 9" id="KW-0055">Arginine biosynthesis</keyword>
<comment type="pathway">
    <text evidence="1 9">Amino-acid biosynthesis; L-arginine biosynthesis; N(2)-acetyl-L-ornithine from L-glutamate: step 2/4.</text>
</comment>
<dbReference type="EMBL" id="CP070496">
    <property type="protein sequence ID" value="QSB04115.1"/>
    <property type="molecule type" value="Genomic_DNA"/>
</dbReference>
<comment type="similarity">
    <text evidence="9">Belongs to the acetylglutamate kinase family. ArgB subfamily.</text>
</comment>
<evidence type="ECO:0000256" key="7">
    <source>
        <dbReference type="ARBA" id="ARBA00022840"/>
    </source>
</evidence>
<dbReference type="InterPro" id="IPR001048">
    <property type="entry name" value="Asp/Glu/Uridylate_kinase"/>
</dbReference>
<dbReference type="AlphaFoldDB" id="A0A895XM99"/>
<comment type="function">
    <text evidence="9">Catalyzes the ATP-dependent phosphorylation of N-acetyl-L-glutamate.</text>
</comment>
<sequence length="303" mass="31591">MDQRPLTRLRRRELGLLLMNHNEPETQNVTTSTAVIKYGGNAMTSLALQQQFAANLLCLSEHGIQPIVVHGGGPQISAMLDRFGIESEFKGGLRVTTPDMIDIVRMVLHGQVNRELVGHINQLQPVAVGLSGEDAGLLTAVKRYADIDGQPVDIGRVGDAGSVNPSILRDLLTSGRIPVVSTLAPDAGGAVHNLNADTAAAAIAAAIKADKFIVLTDVTGLYSNWPETDSLIPNLDTEALKGMLAHLSAGMVPKAEGCLRAVEAGVGTAHIIDGRDSSALLRAALAEGTPVGTTVTPAPGGNS</sequence>
<accession>A0A895XM99</accession>
<gene>
    <name evidence="9 11" type="primary">argB</name>
    <name evidence="11" type="ORF">JQS30_09840</name>
</gene>
<dbReference type="HAMAP" id="MF_00082">
    <property type="entry name" value="ArgB"/>
    <property type="match status" value="1"/>
</dbReference>
<evidence type="ECO:0000313" key="12">
    <source>
        <dbReference type="Proteomes" id="UP000662939"/>
    </source>
</evidence>
<feature type="binding site" evidence="9">
    <location>
        <begin position="72"/>
        <end position="73"/>
    </location>
    <ligand>
        <name>substrate</name>
    </ligand>
</feature>
<dbReference type="InterPro" id="IPR001057">
    <property type="entry name" value="Glu/AcGlu_kinase"/>
</dbReference>
<dbReference type="GO" id="GO:0005737">
    <property type="term" value="C:cytoplasm"/>
    <property type="evidence" value="ECO:0007669"/>
    <property type="project" value="UniProtKB-SubCell"/>
</dbReference>
<keyword evidence="4 9" id="KW-0808">Transferase</keyword>
<evidence type="ECO:0000256" key="8">
    <source>
        <dbReference type="ARBA" id="ARBA00048141"/>
    </source>
</evidence>
<dbReference type="Gene3D" id="3.40.1160.10">
    <property type="entry name" value="Acetylglutamate kinase-like"/>
    <property type="match status" value="1"/>
</dbReference>
<keyword evidence="9" id="KW-0963">Cytoplasm</keyword>
<dbReference type="GO" id="GO:0005524">
    <property type="term" value="F:ATP binding"/>
    <property type="evidence" value="ECO:0007669"/>
    <property type="project" value="UniProtKB-UniRule"/>
</dbReference>
<dbReference type="FunFam" id="3.40.1160.10:FF:000004">
    <property type="entry name" value="Acetylglutamate kinase"/>
    <property type="match status" value="1"/>
</dbReference>
<dbReference type="PIRSF" id="PIRSF000728">
    <property type="entry name" value="NAGK"/>
    <property type="match status" value="1"/>
</dbReference>
<dbReference type="InterPro" id="IPR036393">
    <property type="entry name" value="AceGlu_kinase-like_sf"/>
</dbReference>
<dbReference type="GO" id="GO:0042450">
    <property type="term" value="P:L-arginine biosynthetic process via ornithine"/>
    <property type="evidence" value="ECO:0007669"/>
    <property type="project" value="UniProtKB-UniRule"/>
</dbReference>
<evidence type="ECO:0000256" key="9">
    <source>
        <dbReference type="HAMAP-Rule" id="MF_00082"/>
    </source>
</evidence>
<comment type="subcellular location">
    <subcellularLocation>
        <location evidence="9">Cytoplasm</location>
    </subcellularLocation>
</comment>
<dbReference type="GO" id="GO:0003991">
    <property type="term" value="F:acetylglutamate kinase activity"/>
    <property type="evidence" value="ECO:0007669"/>
    <property type="project" value="UniProtKB-UniRule"/>
</dbReference>
<dbReference type="Proteomes" id="UP000662939">
    <property type="component" value="Chromosome"/>
</dbReference>
<dbReference type="PANTHER" id="PTHR23342">
    <property type="entry name" value="N-ACETYLGLUTAMATE SYNTHASE"/>
    <property type="match status" value="1"/>
</dbReference>
<name>A0A895XM99_9ACTN</name>
<evidence type="ECO:0000256" key="5">
    <source>
        <dbReference type="ARBA" id="ARBA00022741"/>
    </source>
</evidence>
<evidence type="ECO:0000256" key="6">
    <source>
        <dbReference type="ARBA" id="ARBA00022777"/>
    </source>
</evidence>
<protein>
    <recommendedName>
        <fullName evidence="9">Acetylglutamate kinase</fullName>
        <ecNumber evidence="9">2.7.2.8</ecNumber>
    </recommendedName>
    <alternativeName>
        <fullName evidence="9">N-acetyl-L-glutamate 5-phosphotransferase</fullName>
    </alternativeName>
    <alternativeName>
        <fullName evidence="9">NAG kinase</fullName>
        <shortName evidence="9">NAGK</shortName>
    </alternativeName>
</protein>
<dbReference type="InterPro" id="IPR004662">
    <property type="entry name" value="AcgluKinase_fam"/>
</dbReference>
<dbReference type="InterPro" id="IPR037528">
    <property type="entry name" value="ArgB"/>
</dbReference>
<dbReference type="SUPFAM" id="SSF53633">
    <property type="entry name" value="Carbamate kinase-like"/>
    <property type="match status" value="1"/>
</dbReference>
<feature type="domain" description="Aspartate/glutamate/uridylate kinase" evidence="10">
    <location>
        <begin position="33"/>
        <end position="273"/>
    </location>
</feature>
<keyword evidence="7 9" id="KW-0067">ATP-binding</keyword>
<dbReference type="KEGG" id="nav:JQS30_09840"/>
<dbReference type="NCBIfam" id="TIGR00761">
    <property type="entry name" value="argB"/>
    <property type="match status" value="1"/>
</dbReference>
<comment type="catalytic activity">
    <reaction evidence="8 9">
        <text>N-acetyl-L-glutamate + ATP = N-acetyl-L-glutamyl 5-phosphate + ADP</text>
        <dbReference type="Rhea" id="RHEA:14629"/>
        <dbReference type="ChEBI" id="CHEBI:30616"/>
        <dbReference type="ChEBI" id="CHEBI:44337"/>
        <dbReference type="ChEBI" id="CHEBI:57936"/>
        <dbReference type="ChEBI" id="CHEBI:456216"/>
        <dbReference type="EC" id="2.7.2.8"/>
    </reaction>
</comment>
<organism evidence="11 12">
    <name type="scientific">Natronoglycomyces albus</name>
    <dbReference type="NCBI Taxonomy" id="2811108"/>
    <lineage>
        <taxon>Bacteria</taxon>
        <taxon>Bacillati</taxon>
        <taxon>Actinomycetota</taxon>
        <taxon>Actinomycetes</taxon>
        <taxon>Glycomycetales</taxon>
        <taxon>Glycomycetaceae</taxon>
        <taxon>Natronoglycomyces</taxon>
    </lineage>
</organism>
<keyword evidence="6 9" id="KW-0418">Kinase</keyword>
<keyword evidence="12" id="KW-1185">Reference proteome</keyword>
<dbReference type="Pfam" id="PF00696">
    <property type="entry name" value="AA_kinase"/>
    <property type="match status" value="1"/>
</dbReference>
<proteinExistence type="inferred from homology"/>
<evidence type="ECO:0000256" key="4">
    <source>
        <dbReference type="ARBA" id="ARBA00022679"/>
    </source>
</evidence>
<dbReference type="EC" id="2.7.2.8" evidence="9"/>
<evidence type="ECO:0000256" key="2">
    <source>
        <dbReference type="ARBA" id="ARBA00022571"/>
    </source>
</evidence>
<feature type="binding site" evidence="9">
    <location>
        <position position="193"/>
    </location>
    <ligand>
        <name>substrate</name>
    </ligand>
</feature>
<keyword evidence="5 9" id="KW-0547">Nucleotide-binding</keyword>
<reference evidence="11" key="1">
    <citation type="submission" date="2021-02" db="EMBL/GenBank/DDBJ databases">
        <title>Natronoglycomyces albus gen. nov., sp. nov, a haloalkaliphilic actinobacterium from a soda solonchak soil.</title>
        <authorList>
            <person name="Sorokin D.Y."/>
            <person name="Khijniak T.V."/>
            <person name="Zakharycheva A.P."/>
            <person name="Boueva O.V."/>
            <person name="Ariskina E.V."/>
            <person name="Hahnke R.L."/>
            <person name="Bunk B."/>
            <person name="Sproer C."/>
            <person name="Schumann P."/>
            <person name="Evtushenko L.I."/>
            <person name="Kublanov I.V."/>
        </authorList>
    </citation>
    <scope>NUCLEOTIDE SEQUENCE</scope>
    <source>
        <strain evidence="11">DSM 106290</strain>
    </source>
</reference>
<evidence type="ECO:0000256" key="1">
    <source>
        <dbReference type="ARBA" id="ARBA00004828"/>
    </source>
</evidence>
<keyword evidence="3 9" id="KW-0028">Amino-acid biosynthesis</keyword>
<feature type="site" description="Transition state stabilizer" evidence="9">
    <location>
        <position position="254"/>
    </location>
</feature>
<dbReference type="PANTHER" id="PTHR23342:SF0">
    <property type="entry name" value="N-ACETYLGLUTAMATE SYNTHASE, MITOCHONDRIAL"/>
    <property type="match status" value="1"/>
</dbReference>
<evidence type="ECO:0000313" key="11">
    <source>
        <dbReference type="EMBL" id="QSB04115.1"/>
    </source>
</evidence>
<dbReference type="PRINTS" id="PR00474">
    <property type="entry name" value="GLU5KINASE"/>
</dbReference>
<dbReference type="UniPathway" id="UPA00068">
    <property type="reaction ID" value="UER00107"/>
</dbReference>
<feature type="site" description="Transition state stabilizer" evidence="9">
    <location>
        <position position="37"/>
    </location>
</feature>
<evidence type="ECO:0000256" key="3">
    <source>
        <dbReference type="ARBA" id="ARBA00022605"/>
    </source>
</evidence>
<feature type="binding site" evidence="9">
    <location>
        <position position="94"/>
    </location>
    <ligand>
        <name>substrate</name>
    </ligand>
</feature>